<name>A0ABV8T3W0_9GAMM</name>
<dbReference type="Pfam" id="PF03865">
    <property type="entry name" value="ShlB"/>
    <property type="match status" value="1"/>
</dbReference>
<comment type="caution">
    <text evidence="7">The sequence shown here is derived from an EMBL/GenBank/DDBJ whole genome shotgun (WGS) entry which is preliminary data.</text>
</comment>
<gene>
    <name evidence="7" type="ORF">ACFPN2_32450</name>
</gene>
<sequence length="548" mass="60082">MQLVSDRALGAALFIGALQMGAAAQVLAQDTDAPAETAEAEAAPEQRRVDVLEYRIDGNTVLSAADIEMAVQPFLGPQRTIEEIQQARTALEQKYRKLGYETVAVEIPEQDVRTGVVRFNVVELSVGRLRVTGSKYYSPDLIRERVPSLAEGKVPRYDLVSKDIAAINNARDRTITPTLRAGTTPGTVDVDLEVDDRAPMHGSVEINDRYSTQTSRLRAVASVSYANLWQRDHSLSLQVQATPEELKESFLVSASYLAPLPGTKANLVVYGMHSDSDVAAVSGIDVLGKGDIIGVRAVLPLPGSGDSFTHSILAGFDYKNFKEDLILGADKAATPIDYVPLTLEYSMSALGGAGSTDVHTGLTWGTRGLASTNDEFARKRDEARANFMYLRADVTRTQRLPKDFMGILSFSAQLADEPLISNEGFSIGGFDSVRGYAESQVLGDSGMRASLQFETPSLSGRFGSSFNEWRVFVFGDWGKVYIENPLADVDGVKTDRIEIASYGLGTRLRMFDKYNAMLLLAKPLKDEEELDLDINDQYRAQFRVWAEF</sequence>
<dbReference type="InterPro" id="IPR051544">
    <property type="entry name" value="TPS_OM_transporter"/>
</dbReference>
<keyword evidence="2" id="KW-0812">Transmembrane</keyword>
<keyword evidence="1" id="KW-0472">Membrane</keyword>
<dbReference type="RefSeq" id="WP_380604503.1">
    <property type="nucleotide sequence ID" value="NZ_JBHSDU010000015.1"/>
</dbReference>
<evidence type="ECO:0000256" key="1">
    <source>
        <dbReference type="ARBA" id="ARBA00022452"/>
    </source>
</evidence>
<feature type="signal peptide" evidence="4">
    <location>
        <begin position="1"/>
        <end position="28"/>
    </location>
</feature>
<keyword evidence="1" id="KW-1134">Transmembrane beta strand</keyword>
<evidence type="ECO:0000313" key="8">
    <source>
        <dbReference type="Proteomes" id="UP001595904"/>
    </source>
</evidence>
<accession>A0ABV8T3W0</accession>
<evidence type="ECO:0000259" key="5">
    <source>
        <dbReference type="Pfam" id="PF03865"/>
    </source>
</evidence>
<dbReference type="EMBL" id="JBHSDU010000015">
    <property type="protein sequence ID" value="MFC4313830.1"/>
    <property type="molecule type" value="Genomic_DNA"/>
</dbReference>
<dbReference type="Pfam" id="PF08479">
    <property type="entry name" value="POTRA_2"/>
    <property type="match status" value="1"/>
</dbReference>
<evidence type="ECO:0000256" key="4">
    <source>
        <dbReference type="SAM" id="SignalP"/>
    </source>
</evidence>
<dbReference type="Proteomes" id="UP001595904">
    <property type="component" value="Unassembled WGS sequence"/>
</dbReference>
<keyword evidence="3" id="KW-0998">Cell outer membrane</keyword>
<feature type="chain" id="PRO_5046163357" evidence="4">
    <location>
        <begin position="29"/>
        <end position="548"/>
    </location>
</feature>
<evidence type="ECO:0000256" key="2">
    <source>
        <dbReference type="ARBA" id="ARBA00022692"/>
    </source>
</evidence>
<dbReference type="PANTHER" id="PTHR34597:SF6">
    <property type="entry name" value="BLR6126 PROTEIN"/>
    <property type="match status" value="1"/>
</dbReference>
<dbReference type="InterPro" id="IPR013686">
    <property type="entry name" value="Polypept-transport_assoc_ShlB"/>
</dbReference>
<keyword evidence="4" id="KW-0732">Signal</keyword>
<dbReference type="Gene3D" id="2.40.160.50">
    <property type="entry name" value="membrane protein fhac: a member of the omp85/tpsb transporter family"/>
    <property type="match status" value="1"/>
</dbReference>
<evidence type="ECO:0000259" key="6">
    <source>
        <dbReference type="Pfam" id="PF08479"/>
    </source>
</evidence>
<protein>
    <submittedName>
        <fullName evidence="7">ShlB/FhaC/HecB family hemolysin secretion/activation protein</fullName>
    </submittedName>
</protein>
<feature type="domain" description="Haemolysin activator HlyB C-terminal" evidence="5">
    <location>
        <begin position="186"/>
        <end position="507"/>
    </location>
</feature>
<evidence type="ECO:0000256" key="3">
    <source>
        <dbReference type="ARBA" id="ARBA00023237"/>
    </source>
</evidence>
<proteinExistence type="predicted"/>
<organism evidence="7 8">
    <name type="scientific">Steroidobacter flavus</name>
    <dbReference type="NCBI Taxonomy" id="1842136"/>
    <lineage>
        <taxon>Bacteria</taxon>
        <taxon>Pseudomonadati</taxon>
        <taxon>Pseudomonadota</taxon>
        <taxon>Gammaproteobacteria</taxon>
        <taxon>Steroidobacterales</taxon>
        <taxon>Steroidobacteraceae</taxon>
        <taxon>Steroidobacter</taxon>
    </lineage>
</organism>
<dbReference type="Gene3D" id="3.10.20.310">
    <property type="entry name" value="membrane protein fhac"/>
    <property type="match status" value="1"/>
</dbReference>
<feature type="domain" description="Polypeptide-transport-associated ShlB-type" evidence="6">
    <location>
        <begin position="52"/>
        <end position="123"/>
    </location>
</feature>
<dbReference type="InterPro" id="IPR005565">
    <property type="entry name" value="Hemolysn_activator_HlyB_C"/>
</dbReference>
<keyword evidence="8" id="KW-1185">Reference proteome</keyword>
<evidence type="ECO:0000313" key="7">
    <source>
        <dbReference type="EMBL" id="MFC4313830.1"/>
    </source>
</evidence>
<dbReference type="PANTHER" id="PTHR34597">
    <property type="entry name" value="SLR1661 PROTEIN"/>
    <property type="match status" value="1"/>
</dbReference>
<reference evidence="8" key="1">
    <citation type="journal article" date="2019" name="Int. J. Syst. Evol. Microbiol.">
        <title>The Global Catalogue of Microorganisms (GCM) 10K type strain sequencing project: providing services to taxonomists for standard genome sequencing and annotation.</title>
        <authorList>
            <consortium name="The Broad Institute Genomics Platform"/>
            <consortium name="The Broad Institute Genome Sequencing Center for Infectious Disease"/>
            <person name="Wu L."/>
            <person name="Ma J."/>
        </authorList>
    </citation>
    <scope>NUCLEOTIDE SEQUENCE [LARGE SCALE GENOMIC DNA]</scope>
    <source>
        <strain evidence="8">CGMCC 1.10759</strain>
    </source>
</reference>